<evidence type="ECO:0000313" key="2">
    <source>
        <dbReference type="EMBL" id="EMG46031.1"/>
    </source>
</evidence>
<feature type="compositionally biased region" description="Basic and acidic residues" evidence="1">
    <location>
        <begin position="67"/>
        <end position="87"/>
    </location>
</feature>
<keyword evidence="2" id="KW-0808">Transferase</keyword>
<dbReference type="PANTHER" id="PTHR31834:SF1">
    <property type="entry name" value="INITIATION-SPECIFIC ALPHA-1,6-MANNOSYLTRANSFERASE"/>
    <property type="match status" value="1"/>
</dbReference>
<keyword evidence="2" id="KW-0328">Glycosyltransferase</keyword>
<name>M3II73_CANMX</name>
<comment type="caution">
    <text evidence="2">The sequence shown here is derived from an EMBL/GenBank/DDBJ whole genome shotgun (WGS) entry which is preliminary data.</text>
</comment>
<sequence length="87" mass="9937">SPEVYANKKHRQTIVDWKVFTGMEQPIVIDDVLVLPITSFSPDVNQMGAKSSDDEMAYAKHMFSGSWKDDNSKKENKPRKKSSEHQP</sequence>
<reference evidence="2 3" key="1">
    <citation type="submission" date="2013-02" db="EMBL/GenBank/DDBJ databases">
        <title>Genome sequence of Candida maltosa Xu316, a potential industrial strain for xylitol and ethanol production.</title>
        <authorList>
            <person name="Yu J."/>
            <person name="Wang Q."/>
            <person name="Geng X."/>
            <person name="Bao W."/>
            <person name="He P."/>
            <person name="Cai J."/>
        </authorList>
    </citation>
    <scope>NUCLEOTIDE SEQUENCE [LARGE SCALE GENOMIC DNA]</scope>
    <source>
        <strain evidence="3">Xu316</strain>
    </source>
</reference>
<evidence type="ECO:0000313" key="3">
    <source>
        <dbReference type="Proteomes" id="UP000011777"/>
    </source>
</evidence>
<feature type="non-terminal residue" evidence="2">
    <location>
        <position position="1"/>
    </location>
</feature>
<accession>M3II73</accession>
<feature type="region of interest" description="Disordered" evidence="1">
    <location>
        <begin position="63"/>
        <end position="87"/>
    </location>
</feature>
<dbReference type="STRING" id="1245528.M3II73"/>
<dbReference type="GO" id="GO:0006487">
    <property type="term" value="P:protein N-linked glycosylation"/>
    <property type="evidence" value="ECO:0007669"/>
    <property type="project" value="TreeGrafter"/>
</dbReference>
<dbReference type="AlphaFoldDB" id="M3II73"/>
<keyword evidence="3" id="KW-1185">Reference proteome</keyword>
<dbReference type="GO" id="GO:0000009">
    <property type="term" value="F:alpha-1,6-mannosyltransferase activity"/>
    <property type="evidence" value="ECO:0007669"/>
    <property type="project" value="InterPro"/>
</dbReference>
<dbReference type="EMBL" id="AOGT01002187">
    <property type="protein sequence ID" value="EMG46031.1"/>
    <property type="molecule type" value="Genomic_DNA"/>
</dbReference>
<dbReference type="PANTHER" id="PTHR31834">
    <property type="entry name" value="INITIATION-SPECIFIC ALPHA-1,6-MANNOSYLTRANSFERASE"/>
    <property type="match status" value="1"/>
</dbReference>
<dbReference type="HOGENOM" id="CLU_2489306_0_0_1"/>
<evidence type="ECO:0000256" key="1">
    <source>
        <dbReference type="SAM" id="MobiDB-lite"/>
    </source>
</evidence>
<organism evidence="2 3">
    <name type="scientific">Candida maltosa (strain Xu316)</name>
    <name type="common">Yeast</name>
    <dbReference type="NCBI Taxonomy" id="1245528"/>
    <lineage>
        <taxon>Eukaryota</taxon>
        <taxon>Fungi</taxon>
        <taxon>Dikarya</taxon>
        <taxon>Ascomycota</taxon>
        <taxon>Saccharomycotina</taxon>
        <taxon>Pichiomycetes</taxon>
        <taxon>Debaryomycetaceae</taxon>
        <taxon>Candida/Lodderomyces clade</taxon>
        <taxon>Candida</taxon>
    </lineage>
</organism>
<dbReference type="OrthoDB" id="409543at2759"/>
<proteinExistence type="predicted"/>
<dbReference type="Proteomes" id="UP000011777">
    <property type="component" value="Unassembled WGS sequence"/>
</dbReference>
<dbReference type="InterPro" id="IPR039367">
    <property type="entry name" value="Och1-like"/>
</dbReference>
<dbReference type="GO" id="GO:0000136">
    <property type="term" value="C:mannan polymerase complex"/>
    <property type="evidence" value="ECO:0007669"/>
    <property type="project" value="TreeGrafter"/>
</dbReference>
<gene>
    <name evidence="2" type="ORF">G210_3733</name>
</gene>
<protein>
    <submittedName>
        <fullName evidence="2">Mannosyltransferase Och1p</fullName>
    </submittedName>
</protein>